<keyword evidence="2" id="KW-1185">Reference proteome</keyword>
<evidence type="ECO:0000313" key="1">
    <source>
        <dbReference type="EMBL" id="GAA1999110.1"/>
    </source>
</evidence>
<sequence length="89" mass="9582">MATNRFHTDRHGDSITVMVYTDRASSDIELLVNGKEVALGRIGDSGTCELDAPLPTTPPTPVHVTVRHPGRDGAPECTLLIDGVEQPFD</sequence>
<dbReference type="RefSeq" id="WP_344662009.1">
    <property type="nucleotide sequence ID" value="NZ_BAAAQM010000064.1"/>
</dbReference>
<dbReference type="Proteomes" id="UP001499854">
    <property type="component" value="Unassembled WGS sequence"/>
</dbReference>
<comment type="caution">
    <text evidence="1">The sequence shown here is derived from an EMBL/GenBank/DDBJ whole genome shotgun (WGS) entry which is preliminary data.</text>
</comment>
<evidence type="ECO:0000313" key="2">
    <source>
        <dbReference type="Proteomes" id="UP001499854"/>
    </source>
</evidence>
<accession>A0ABN2T5C2</accession>
<name>A0ABN2T5C2_9ACTN</name>
<protein>
    <submittedName>
        <fullName evidence="1">Uncharacterized protein</fullName>
    </submittedName>
</protein>
<proteinExistence type="predicted"/>
<organism evidence="1 2">
    <name type="scientific">Catenulispora subtropica</name>
    <dbReference type="NCBI Taxonomy" id="450798"/>
    <lineage>
        <taxon>Bacteria</taxon>
        <taxon>Bacillati</taxon>
        <taxon>Actinomycetota</taxon>
        <taxon>Actinomycetes</taxon>
        <taxon>Catenulisporales</taxon>
        <taxon>Catenulisporaceae</taxon>
        <taxon>Catenulispora</taxon>
    </lineage>
</organism>
<reference evidence="1 2" key="1">
    <citation type="journal article" date="2019" name="Int. J. Syst. Evol. Microbiol.">
        <title>The Global Catalogue of Microorganisms (GCM) 10K type strain sequencing project: providing services to taxonomists for standard genome sequencing and annotation.</title>
        <authorList>
            <consortium name="The Broad Institute Genomics Platform"/>
            <consortium name="The Broad Institute Genome Sequencing Center for Infectious Disease"/>
            <person name="Wu L."/>
            <person name="Ma J."/>
        </authorList>
    </citation>
    <scope>NUCLEOTIDE SEQUENCE [LARGE SCALE GENOMIC DNA]</scope>
    <source>
        <strain evidence="1 2">JCM 16013</strain>
    </source>
</reference>
<gene>
    <name evidence="1" type="ORF">GCM10009838_75580</name>
</gene>
<dbReference type="EMBL" id="BAAAQM010000064">
    <property type="protein sequence ID" value="GAA1999110.1"/>
    <property type="molecule type" value="Genomic_DNA"/>
</dbReference>